<feature type="domain" description="Dickkopf-related protein 1/2/4 C-terminal subdomain 2" evidence="10">
    <location>
        <begin position="214"/>
        <end position="264"/>
    </location>
</feature>
<keyword evidence="5" id="KW-0879">Wnt signaling pathway</keyword>
<dbReference type="FunFam" id="2.10.80.10:FF:000001">
    <property type="entry name" value="Dickkopf WNT-signaling pathway inhibitor 2"/>
    <property type="match status" value="1"/>
</dbReference>
<dbReference type="Pfam" id="PF04706">
    <property type="entry name" value="Dickkopf_N"/>
    <property type="match status" value="1"/>
</dbReference>
<dbReference type="EMBL" id="KV924079">
    <property type="protein sequence ID" value="PIO40216.1"/>
    <property type="molecule type" value="Genomic_DNA"/>
</dbReference>
<name>A0A2G9SJ75_AQUCT</name>
<protein>
    <submittedName>
        <fullName evidence="12">Uncharacterized protein</fullName>
    </submittedName>
</protein>
<dbReference type="PANTHER" id="PTHR12113:SF11">
    <property type="entry name" value="DICKKOPF-RELATED PROTEIN 1"/>
    <property type="match status" value="1"/>
</dbReference>
<evidence type="ECO:0000259" key="9">
    <source>
        <dbReference type="Pfam" id="PF04706"/>
    </source>
</evidence>
<dbReference type="InterPro" id="IPR047304">
    <property type="entry name" value="Dkk1_Cys2"/>
</dbReference>
<feature type="signal peptide" evidence="8">
    <location>
        <begin position="1"/>
        <end position="27"/>
    </location>
</feature>
<dbReference type="GO" id="GO:0048019">
    <property type="term" value="F:receptor antagonist activity"/>
    <property type="evidence" value="ECO:0007669"/>
    <property type="project" value="TreeGrafter"/>
</dbReference>
<dbReference type="Pfam" id="PF21479">
    <property type="entry name" value="DIKK1-2-4_C-subdom2"/>
    <property type="match status" value="1"/>
</dbReference>
<dbReference type="CDD" id="cd23272">
    <property type="entry name" value="Dkk1_Cys2"/>
    <property type="match status" value="1"/>
</dbReference>
<reference evidence="12" key="1">
    <citation type="submission" date="2017-08" db="EMBL/GenBank/DDBJ databases">
        <title>Assembly of the North American Bullfrog Genome.</title>
        <authorList>
            <person name="Warren R.L."/>
            <person name="Vandervalk B.P."/>
            <person name="Kucuk E."/>
            <person name="Birol I."/>
            <person name="Helbing C."/>
            <person name="Pandoh P."/>
            <person name="Behsaz B."/>
            <person name="Mohamadi H."/>
            <person name="Chu J."/>
            <person name="Jackman S."/>
            <person name="Hammond S.A."/>
            <person name="Veldhoen N."/>
            <person name="Kirk H."/>
            <person name="Zhao Y."/>
            <person name="Coope R."/>
            <person name="Pleasance S."/>
            <person name="Moore R."/>
            <person name="Holt R."/>
        </authorList>
    </citation>
    <scope>NUCLEOTIDE SEQUENCE</scope>
    <source>
        <strain evidence="12">Bruno</strain>
        <tissue evidence="12">Liver</tissue>
    </source>
</reference>
<dbReference type="OrthoDB" id="4321958at2759"/>
<comment type="subcellular location">
    <subcellularLocation>
        <location evidence="1">Secreted</location>
    </subcellularLocation>
</comment>
<evidence type="ECO:0000256" key="6">
    <source>
        <dbReference type="ARBA" id="ARBA00022729"/>
    </source>
</evidence>
<evidence type="ECO:0000256" key="2">
    <source>
        <dbReference type="ARBA" id="ARBA00010842"/>
    </source>
</evidence>
<evidence type="ECO:0000259" key="11">
    <source>
        <dbReference type="Pfam" id="PF21481"/>
    </source>
</evidence>
<dbReference type="AlphaFoldDB" id="A0A2G9SJ75"/>
<keyword evidence="6 8" id="KW-0732">Signal</keyword>
<dbReference type="InterPro" id="IPR048500">
    <property type="entry name" value="DIKK1/2/4_C-subdom1"/>
</dbReference>
<dbReference type="InterPro" id="IPR006796">
    <property type="entry name" value="Dickkopf_N"/>
</dbReference>
<feature type="domain" description="Dickkopf N-terminal cysteine-rich" evidence="9">
    <location>
        <begin position="80"/>
        <end position="132"/>
    </location>
</feature>
<evidence type="ECO:0000313" key="12">
    <source>
        <dbReference type="EMBL" id="PIO40216.1"/>
    </source>
</evidence>
<comment type="similarity">
    <text evidence="2">Belongs to the dickkopf family.</text>
</comment>
<dbReference type="GO" id="GO:0016055">
    <property type="term" value="P:Wnt signaling pathway"/>
    <property type="evidence" value="ECO:0007669"/>
    <property type="project" value="UniProtKB-KW"/>
</dbReference>
<evidence type="ECO:0000256" key="7">
    <source>
        <dbReference type="ARBA" id="ARBA00023157"/>
    </source>
</evidence>
<accession>A0A2G9SJ75</accession>
<dbReference type="GO" id="GO:0090090">
    <property type="term" value="P:negative regulation of canonical Wnt signaling pathway"/>
    <property type="evidence" value="ECO:0007669"/>
    <property type="project" value="TreeGrafter"/>
</dbReference>
<dbReference type="Pfam" id="PF21481">
    <property type="entry name" value="DIKK1-2-4_C-subdom1"/>
    <property type="match status" value="1"/>
</dbReference>
<organism evidence="12">
    <name type="scientific">Aquarana catesbeiana</name>
    <name type="common">American bullfrog</name>
    <name type="synonym">Rana catesbeiana</name>
    <dbReference type="NCBI Taxonomy" id="8400"/>
    <lineage>
        <taxon>Eukaryota</taxon>
        <taxon>Metazoa</taxon>
        <taxon>Chordata</taxon>
        <taxon>Craniata</taxon>
        <taxon>Vertebrata</taxon>
        <taxon>Euteleostomi</taxon>
        <taxon>Amphibia</taxon>
        <taxon>Batrachia</taxon>
        <taxon>Anura</taxon>
        <taxon>Neobatrachia</taxon>
        <taxon>Ranoidea</taxon>
        <taxon>Ranidae</taxon>
        <taxon>Aquarana</taxon>
    </lineage>
</organism>
<evidence type="ECO:0000256" key="3">
    <source>
        <dbReference type="ARBA" id="ARBA00022473"/>
    </source>
</evidence>
<dbReference type="InterPro" id="IPR039863">
    <property type="entry name" value="DKK1-4"/>
</dbReference>
<dbReference type="Gene3D" id="2.10.80.10">
    <property type="entry name" value="Lipase, subunit A"/>
    <property type="match status" value="1"/>
</dbReference>
<evidence type="ECO:0000256" key="1">
    <source>
        <dbReference type="ARBA" id="ARBA00004613"/>
    </source>
</evidence>
<evidence type="ECO:0000259" key="10">
    <source>
        <dbReference type="Pfam" id="PF21479"/>
    </source>
</evidence>
<dbReference type="InterPro" id="IPR048499">
    <property type="entry name" value="DIKK1/2/4_C-subdom2"/>
</dbReference>
<dbReference type="GO" id="GO:0005615">
    <property type="term" value="C:extracellular space"/>
    <property type="evidence" value="ECO:0007669"/>
    <property type="project" value="TreeGrafter"/>
</dbReference>
<keyword evidence="4" id="KW-0964">Secreted</keyword>
<sequence length="264" mass="29522">MDMHRTLMRMLLSLVTLGSTFFHGASTYVMKVSSGSNSIKNVPPAPAGQPMGFYPVSVSPDSFYDMANKYHSFDAYPLYSCTEDDDCALDEFCHSSRNGNSMVCLACRKRRKRCLRDAMCCMGNYCSNGICVPVEQENDRFSHFGYQEDTIIEPYQSEHVTVDTNTKFTTSPAGVQPFKGRDGDVCLRSSDCGPGLCCARHFWSKICKPVLEEGQVCTKHRRKGSHGLEIFQRCHCGAGLSCKLQKGEFTTVPKSSRLHTCQRH</sequence>
<keyword evidence="7" id="KW-1015">Disulfide bond</keyword>
<keyword evidence="3" id="KW-0217">Developmental protein</keyword>
<evidence type="ECO:0000256" key="5">
    <source>
        <dbReference type="ARBA" id="ARBA00022687"/>
    </source>
</evidence>
<gene>
    <name evidence="12" type="ORF">AB205_0070940</name>
</gene>
<evidence type="ECO:0000256" key="4">
    <source>
        <dbReference type="ARBA" id="ARBA00022525"/>
    </source>
</evidence>
<dbReference type="PANTHER" id="PTHR12113">
    <property type="entry name" value="DICKKOPF3-LIKE 3"/>
    <property type="match status" value="1"/>
</dbReference>
<proteinExistence type="inferred from homology"/>
<feature type="chain" id="PRO_5013627909" evidence="8">
    <location>
        <begin position="28"/>
        <end position="264"/>
    </location>
</feature>
<evidence type="ECO:0000256" key="8">
    <source>
        <dbReference type="SAM" id="SignalP"/>
    </source>
</evidence>
<dbReference type="GO" id="GO:0039706">
    <property type="term" value="F:co-receptor binding"/>
    <property type="evidence" value="ECO:0007669"/>
    <property type="project" value="TreeGrafter"/>
</dbReference>
<feature type="domain" description="Dickkopf-related protein 1/2/4 C-terminal subdomain 1" evidence="11">
    <location>
        <begin position="183"/>
        <end position="211"/>
    </location>
</feature>